<comment type="subcellular location">
    <subcellularLocation>
        <location evidence="1">Membrane</location>
        <topology evidence="1">Multi-pass membrane protein</topology>
    </subcellularLocation>
</comment>
<feature type="transmembrane region" description="Helical" evidence="6">
    <location>
        <begin position="25"/>
        <end position="46"/>
    </location>
</feature>
<accession>A0ABD6EQW2</accession>
<evidence type="ECO:0000313" key="7">
    <source>
        <dbReference type="EMBL" id="MFH4982236.1"/>
    </source>
</evidence>
<evidence type="ECO:0000256" key="3">
    <source>
        <dbReference type="ARBA" id="ARBA00022989"/>
    </source>
</evidence>
<protein>
    <submittedName>
        <fullName evidence="7">Uncharacterized protein</fullName>
    </submittedName>
</protein>
<dbReference type="Gene3D" id="1.20.1280.290">
    <property type="match status" value="1"/>
</dbReference>
<dbReference type="EMBL" id="JBGFUD010008819">
    <property type="protein sequence ID" value="MFH4982236.1"/>
    <property type="molecule type" value="Genomic_DNA"/>
</dbReference>
<keyword evidence="3 6" id="KW-1133">Transmembrane helix</keyword>
<keyword evidence="4 6" id="KW-0472">Membrane</keyword>
<dbReference type="GO" id="GO:0015174">
    <property type="term" value="F:basic amino acid transmembrane transporter activity"/>
    <property type="evidence" value="ECO:0007669"/>
    <property type="project" value="UniProtKB-ARBA"/>
</dbReference>
<evidence type="ECO:0000256" key="4">
    <source>
        <dbReference type="ARBA" id="ARBA00023136"/>
    </source>
</evidence>
<feature type="transmembrane region" description="Helical" evidence="6">
    <location>
        <begin position="58"/>
        <end position="80"/>
    </location>
</feature>
<comment type="caution">
    <text evidence="7">The sequence shown here is derived from an EMBL/GenBank/DDBJ whole genome shotgun (WGS) entry which is preliminary data.</text>
</comment>
<name>A0ABD6EQW2_9BILA</name>
<dbReference type="InterPro" id="IPR051415">
    <property type="entry name" value="LAAT-1"/>
</dbReference>
<dbReference type="PANTHER" id="PTHR16201:SF34">
    <property type="entry name" value="LYSOSOMAL AMINO ACID TRANSPORTER 1"/>
    <property type="match status" value="1"/>
</dbReference>
<dbReference type="AlphaFoldDB" id="A0ABD6EQW2"/>
<gene>
    <name evidence="7" type="ORF">AB6A40_008945</name>
</gene>
<keyword evidence="2 6" id="KW-0812">Transmembrane</keyword>
<sequence length="99" mass="10809">MSSCPNGSTAILNVFGDCVDTPLKWCGWVVGMASNVVFAIVIIPQVVENYKLKQCKGISLFFLIIWGIGDLCNIIGCFLADQLSVQKILGFLYLIAVCF</sequence>
<evidence type="ECO:0000256" key="2">
    <source>
        <dbReference type="ARBA" id="ARBA00022692"/>
    </source>
</evidence>
<evidence type="ECO:0000256" key="1">
    <source>
        <dbReference type="ARBA" id="ARBA00004141"/>
    </source>
</evidence>
<dbReference type="InterPro" id="IPR006603">
    <property type="entry name" value="PQ-loop_rpt"/>
</dbReference>
<evidence type="ECO:0000313" key="8">
    <source>
        <dbReference type="Proteomes" id="UP001608902"/>
    </source>
</evidence>
<keyword evidence="8" id="KW-1185">Reference proteome</keyword>
<evidence type="ECO:0000256" key="6">
    <source>
        <dbReference type="SAM" id="Phobius"/>
    </source>
</evidence>
<reference evidence="7 8" key="1">
    <citation type="submission" date="2024-08" db="EMBL/GenBank/DDBJ databases">
        <title>Gnathostoma spinigerum genome.</title>
        <authorList>
            <person name="Gonzalez-Bertolin B."/>
            <person name="Monzon S."/>
            <person name="Zaballos A."/>
            <person name="Jimenez P."/>
            <person name="Dekumyoy P."/>
            <person name="Varona S."/>
            <person name="Cuesta I."/>
            <person name="Sumanam S."/>
            <person name="Adisakwattana P."/>
            <person name="Gasser R.B."/>
            <person name="Hernandez-Gonzalez A."/>
            <person name="Young N.D."/>
            <person name="Perteguer M.J."/>
        </authorList>
    </citation>
    <scope>NUCLEOTIDE SEQUENCE [LARGE SCALE GENOMIC DNA]</scope>
    <source>
        <strain evidence="7">AL3</strain>
        <tissue evidence="7">Liver</tissue>
    </source>
</reference>
<organism evidence="7 8">
    <name type="scientific">Gnathostoma spinigerum</name>
    <dbReference type="NCBI Taxonomy" id="75299"/>
    <lineage>
        <taxon>Eukaryota</taxon>
        <taxon>Metazoa</taxon>
        <taxon>Ecdysozoa</taxon>
        <taxon>Nematoda</taxon>
        <taxon>Chromadorea</taxon>
        <taxon>Rhabditida</taxon>
        <taxon>Spirurina</taxon>
        <taxon>Gnathostomatomorpha</taxon>
        <taxon>Gnathostomatoidea</taxon>
        <taxon>Gnathostomatidae</taxon>
        <taxon>Gnathostoma</taxon>
    </lineage>
</organism>
<dbReference type="SMART" id="SM00679">
    <property type="entry name" value="CTNS"/>
    <property type="match status" value="1"/>
</dbReference>
<evidence type="ECO:0000256" key="5">
    <source>
        <dbReference type="ARBA" id="ARBA00038039"/>
    </source>
</evidence>
<dbReference type="Proteomes" id="UP001608902">
    <property type="component" value="Unassembled WGS sequence"/>
</dbReference>
<proteinExistence type="inferred from homology"/>
<dbReference type="Pfam" id="PF04193">
    <property type="entry name" value="PQ-loop"/>
    <property type="match status" value="1"/>
</dbReference>
<comment type="similarity">
    <text evidence="5">Belongs to the laat-1 family.</text>
</comment>
<dbReference type="GO" id="GO:0098852">
    <property type="term" value="C:lytic vacuole membrane"/>
    <property type="evidence" value="ECO:0007669"/>
    <property type="project" value="UniProtKB-ARBA"/>
</dbReference>
<dbReference type="PANTHER" id="PTHR16201">
    <property type="entry name" value="SEVEN TRANSMEMBRANE PROTEIN 1-RELATED"/>
    <property type="match status" value="1"/>
</dbReference>
<dbReference type="FunFam" id="1.20.1280.290:FF:000009">
    <property type="entry name" value="PQ loop repeat family protein"/>
    <property type="match status" value="1"/>
</dbReference>